<organism evidence="1 2">
    <name type="scientific">Jiangella alkaliphila</name>
    <dbReference type="NCBI Taxonomy" id="419479"/>
    <lineage>
        <taxon>Bacteria</taxon>
        <taxon>Bacillati</taxon>
        <taxon>Actinomycetota</taxon>
        <taxon>Actinomycetes</taxon>
        <taxon>Jiangellales</taxon>
        <taxon>Jiangellaceae</taxon>
        <taxon>Jiangella</taxon>
    </lineage>
</organism>
<sequence>MRIAVTGHRELDPATTQLVDDAIRERLAQVRADGLAGISCLADGADQVFARAVLDAGGRLVAVVPAAEYRAGLPAEAHAAYDALLAEAAEVRRLEFTKSDPEAHMAASRHLLRHADLLYAVWDGRPARGWGGTADVVREARELGLPVEVIWPDGATR</sequence>
<dbReference type="EMBL" id="LT629791">
    <property type="protein sequence ID" value="SDU32624.1"/>
    <property type="molecule type" value="Genomic_DNA"/>
</dbReference>
<protein>
    <submittedName>
        <fullName evidence="1">Uncharacterized protein</fullName>
    </submittedName>
</protein>
<evidence type="ECO:0000313" key="1">
    <source>
        <dbReference type="EMBL" id="SDU32624.1"/>
    </source>
</evidence>
<keyword evidence="2" id="KW-1185">Reference proteome</keyword>
<gene>
    <name evidence="1" type="ORF">SAMN04488563_1110</name>
</gene>
<dbReference type="Gene3D" id="3.40.50.450">
    <property type="match status" value="1"/>
</dbReference>
<dbReference type="Proteomes" id="UP000182977">
    <property type="component" value="Chromosome I"/>
</dbReference>
<reference evidence="2" key="1">
    <citation type="submission" date="2016-10" db="EMBL/GenBank/DDBJ databases">
        <authorList>
            <person name="Varghese N."/>
            <person name="Submissions S."/>
        </authorList>
    </citation>
    <scope>NUCLEOTIDE SEQUENCE [LARGE SCALE GENOMIC DNA]</scope>
    <source>
        <strain evidence="2">DSM 45079</strain>
    </source>
</reference>
<dbReference type="STRING" id="419479.SAMN04488563_1110"/>
<dbReference type="AlphaFoldDB" id="A0A1H2HLB5"/>
<dbReference type="OrthoDB" id="3231229at2"/>
<dbReference type="InterPro" id="IPR010697">
    <property type="entry name" value="YspA"/>
</dbReference>
<accession>A0A1H2HLB5</accession>
<dbReference type="RefSeq" id="WP_046767023.1">
    <property type="nucleotide sequence ID" value="NZ_KQ061220.1"/>
</dbReference>
<dbReference type="PANTHER" id="PTHR38440:SF1">
    <property type="entry name" value="UPF0398 PROTEIN SPR0331"/>
    <property type="match status" value="1"/>
</dbReference>
<proteinExistence type="predicted"/>
<name>A0A1H2HLB5_9ACTN</name>
<evidence type="ECO:0000313" key="2">
    <source>
        <dbReference type="Proteomes" id="UP000182977"/>
    </source>
</evidence>
<dbReference type="PANTHER" id="PTHR38440">
    <property type="entry name" value="UPF0398 PROTEIN YPSA"/>
    <property type="match status" value="1"/>
</dbReference>
<dbReference type="SUPFAM" id="SSF102405">
    <property type="entry name" value="MCP/YpsA-like"/>
    <property type="match status" value="1"/>
</dbReference>